<name>A0A066TIG6_9NEIS</name>
<dbReference type="SUPFAM" id="SSF53448">
    <property type="entry name" value="Nucleotide-diphospho-sugar transferases"/>
    <property type="match status" value="1"/>
</dbReference>
<dbReference type="AlphaFoldDB" id="A0A066TIG6"/>
<feature type="domain" description="Glycosyltransferase 2-like" evidence="4">
    <location>
        <begin position="14"/>
        <end position="169"/>
    </location>
</feature>
<keyword evidence="2" id="KW-0328">Glycosyltransferase</keyword>
<dbReference type="RefSeq" id="WP_037407435.1">
    <property type="nucleotide sequence ID" value="NZ_JFZV01000006.1"/>
</dbReference>
<comment type="similarity">
    <text evidence="1">Belongs to the glycosyltransferase 2 family.</text>
</comment>
<dbReference type="EMBL" id="JFZV01000006">
    <property type="protein sequence ID" value="KDN14645.1"/>
    <property type="molecule type" value="Genomic_DNA"/>
</dbReference>
<dbReference type="Proteomes" id="UP000027170">
    <property type="component" value="Unassembled WGS sequence"/>
</dbReference>
<dbReference type="OrthoDB" id="8666056at2"/>
<protein>
    <submittedName>
        <fullName evidence="5">Glycosyltransferases involved in cell wall biogenesis</fullName>
    </submittedName>
</protein>
<evidence type="ECO:0000259" key="4">
    <source>
        <dbReference type="Pfam" id="PF00535"/>
    </source>
</evidence>
<evidence type="ECO:0000313" key="6">
    <source>
        <dbReference type="Proteomes" id="UP000027170"/>
    </source>
</evidence>
<dbReference type="Gene3D" id="3.90.550.10">
    <property type="entry name" value="Spore Coat Polysaccharide Biosynthesis Protein SpsA, Chain A"/>
    <property type="match status" value="1"/>
</dbReference>
<evidence type="ECO:0000313" key="5">
    <source>
        <dbReference type="EMBL" id="KDN14645.1"/>
    </source>
</evidence>
<dbReference type="PANTHER" id="PTHR43685:SF5">
    <property type="entry name" value="GLYCOSYLTRANSFERASE EPSE-RELATED"/>
    <property type="match status" value="1"/>
</dbReference>
<accession>A0A066TIG6</accession>
<proteinExistence type="inferred from homology"/>
<dbReference type="eggNOG" id="COG1215">
    <property type="taxonomic scope" value="Bacteria"/>
</dbReference>
<dbReference type="Pfam" id="PF00535">
    <property type="entry name" value="Glycos_transf_2"/>
    <property type="match status" value="1"/>
</dbReference>
<dbReference type="PANTHER" id="PTHR43685">
    <property type="entry name" value="GLYCOSYLTRANSFERASE"/>
    <property type="match status" value="1"/>
</dbReference>
<sequence length="273" mass="31381">MRTRPFSVLLSLYAQEQPDWLSTCLDSLCTQSIQPEEIIIVLDGSIGTELHHVLSQYQTRLPLQIVPLPQHVGLGNALNIGLQHCQHEWIMRMDTDDICAPERFAHQWAYIQQHPQITLFSGQIAEFSTTPEHTSAVRQVPLSDSAIRHYAQWRNPINHMAAAYRKSAVQAVGGYQHHQWMEDYNLWLRLLAAGFPAANLPEILVYARAGYNMHARRRGLRYLCSEWQLLRLKRRLHSQPLLPALSCFALRSSSRLLPANLLGNLYQHLRLNK</sequence>
<organism evidence="5 6">
    <name type="scientific">Snodgrassella communis</name>
    <dbReference type="NCBI Taxonomy" id="2946699"/>
    <lineage>
        <taxon>Bacteria</taxon>
        <taxon>Pseudomonadati</taxon>
        <taxon>Pseudomonadota</taxon>
        <taxon>Betaproteobacteria</taxon>
        <taxon>Neisseriales</taxon>
        <taxon>Neisseriaceae</taxon>
        <taxon>Snodgrassella</taxon>
    </lineage>
</organism>
<evidence type="ECO:0000256" key="3">
    <source>
        <dbReference type="ARBA" id="ARBA00022679"/>
    </source>
</evidence>
<gene>
    <name evidence="5" type="ORF">SALWKB29_1435</name>
</gene>
<keyword evidence="3 5" id="KW-0808">Transferase</keyword>
<dbReference type="InterPro" id="IPR050834">
    <property type="entry name" value="Glycosyltransf_2"/>
</dbReference>
<dbReference type="InterPro" id="IPR001173">
    <property type="entry name" value="Glyco_trans_2-like"/>
</dbReference>
<comment type="caution">
    <text evidence="5">The sequence shown here is derived from an EMBL/GenBank/DDBJ whole genome shotgun (WGS) entry which is preliminary data.</text>
</comment>
<dbReference type="InterPro" id="IPR029044">
    <property type="entry name" value="Nucleotide-diphossugar_trans"/>
</dbReference>
<keyword evidence="6" id="KW-1185">Reference proteome</keyword>
<dbReference type="GO" id="GO:0016757">
    <property type="term" value="F:glycosyltransferase activity"/>
    <property type="evidence" value="ECO:0007669"/>
    <property type="project" value="UniProtKB-KW"/>
</dbReference>
<evidence type="ECO:0000256" key="1">
    <source>
        <dbReference type="ARBA" id="ARBA00006739"/>
    </source>
</evidence>
<evidence type="ECO:0000256" key="2">
    <source>
        <dbReference type="ARBA" id="ARBA00022676"/>
    </source>
</evidence>
<reference evidence="5 6" key="1">
    <citation type="submission" date="2014-03" db="EMBL/GenBank/DDBJ databases">
        <title>The genomes of two eusocial bee gut symbionts.</title>
        <authorList>
            <person name="Kwong W.K."/>
            <person name="Engel P."/>
            <person name="Koch H."/>
            <person name="Moran N.A."/>
        </authorList>
    </citation>
    <scope>NUCLEOTIDE SEQUENCE [LARGE SCALE GENOMIC DNA]</scope>
    <source>
        <strain evidence="6">wkB29</strain>
    </source>
</reference>